<dbReference type="SUPFAM" id="SSF53335">
    <property type="entry name" value="S-adenosyl-L-methionine-dependent methyltransferases"/>
    <property type="match status" value="1"/>
</dbReference>
<dbReference type="OrthoDB" id="9810297at2"/>
<evidence type="ECO:0000256" key="6">
    <source>
        <dbReference type="PROSITE-ProRule" id="PRU01023"/>
    </source>
</evidence>
<keyword evidence="3 6" id="KW-0808">Transferase</keyword>
<keyword evidence="5 6" id="KW-0694">RNA-binding</keyword>
<dbReference type="Proteomes" id="UP000199534">
    <property type="component" value="Unassembled WGS sequence"/>
</dbReference>
<evidence type="ECO:0000313" key="9">
    <source>
        <dbReference type="Proteomes" id="UP000199534"/>
    </source>
</evidence>
<dbReference type="PROSITE" id="PS51686">
    <property type="entry name" value="SAM_MT_RSMB_NOP"/>
    <property type="match status" value="1"/>
</dbReference>
<sequence>MRLHRNLVEAVVQGLELIFSKDTYADKAIERLLKSNKRWGSRDRGFIAETCYEIVRYKRLYTEIAGVGQRMTNRQDGFRIFAVWAVLRGISLPDWPEFKGTPERRIKGRFDALQKERVYRESIPDWLDQIGLEGLGETLWEAELSALNQVAPVVIRTNTLKTNPKLLQATLTEEGFETDPIKGQPEALVLRKRGNLFKTKSFSEGWFEVQDASSQRVAPLLDVGAGMRVLDCCAGAGGKTLHLAALMENKGRILATDIYPGKLNELKKRARRAGAFCIEARAVKGPSDLKRQKGKFDRILIDAPCSGLGVLRRNPDTKWKLRPDQIETLVQTQREILSGYSRLLSPGGKLVYATCSILPQENRQQVDWFLDTEAGAAFKLVKDEKIFASASGFDGFYLALLERK</sequence>
<dbReference type="EMBL" id="FOYQ01000001">
    <property type="protein sequence ID" value="SFR31238.1"/>
    <property type="molecule type" value="Genomic_DNA"/>
</dbReference>
<reference evidence="8 9" key="1">
    <citation type="submission" date="2016-10" db="EMBL/GenBank/DDBJ databases">
        <authorList>
            <person name="de Groot N.N."/>
        </authorList>
    </citation>
    <scope>NUCLEOTIDE SEQUENCE [LARGE SCALE GENOMIC DNA]</scope>
    <source>
        <strain evidence="8 9">DSM 21019</strain>
    </source>
</reference>
<dbReference type="AlphaFoldDB" id="A0A1I6FMY0"/>
<dbReference type="GO" id="GO:0001510">
    <property type="term" value="P:RNA methylation"/>
    <property type="evidence" value="ECO:0007669"/>
    <property type="project" value="InterPro"/>
</dbReference>
<evidence type="ECO:0000256" key="2">
    <source>
        <dbReference type="ARBA" id="ARBA00022603"/>
    </source>
</evidence>
<dbReference type="InterPro" id="IPR029063">
    <property type="entry name" value="SAM-dependent_MTases_sf"/>
</dbReference>
<dbReference type="InterPro" id="IPR049560">
    <property type="entry name" value="MeTrfase_RsmB-F_NOP2_cat"/>
</dbReference>
<dbReference type="GO" id="GO:0008173">
    <property type="term" value="F:RNA methyltransferase activity"/>
    <property type="evidence" value="ECO:0007669"/>
    <property type="project" value="InterPro"/>
</dbReference>
<dbReference type="Pfam" id="PF01189">
    <property type="entry name" value="Methyltr_RsmB-F"/>
    <property type="match status" value="1"/>
</dbReference>
<organism evidence="8 9">
    <name type="scientific">Robiginitalea myxolifaciens</name>
    <dbReference type="NCBI Taxonomy" id="400055"/>
    <lineage>
        <taxon>Bacteria</taxon>
        <taxon>Pseudomonadati</taxon>
        <taxon>Bacteroidota</taxon>
        <taxon>Flavobacteriia</taxon>
        <taxon>Flavobacteriales</taxon>
        <taxon>Flavobacteriaceae</taxon>
        <taxon>Robiginitalea</taxon>
    </lineage>
</organism>
<name>A0A1I6FMY0_9FLAO</name>
<evidence type="ECO:0000313" key="8">
    <source>
        <dbReference type="EMBL" id="SFR31238.1"/>
    </source>
</evidence>
<dbReference type="InterPro" id="IPR023267">
    <property type="entry name" value="RCMT"/>
</dbReference>
<feature type="binding site" evidence="6">
    <location>
        <position position="302"/>
    </location>
    <ligand>
        <name>S-adenosyl-L-methionine</name>
        <dbReference type="ChEBI" id="CHEBI:59789"/>
    </ligand>
</feature>
<dbReference type="InterPro" id="IPR001678">
    <property type="entry name" value="MeTrfase_RsmB-F_NOP2_dom"/>
</dbReference>
<dbReference type="Gene3D" id="3.40.50.150">
    <property type="entry name" value="Vaccinia Virus protein VP39"/>
    <property type="match status" value="1"/>
</dbReference>
<evidence type="ECO:0000256" key="5">
    <source>
        <dbReference type="ARBA" id="ARBA00022884"/>
    </source>
</evidence>
<keyword evidence="2 6" id="KW-0489">Methyltransferase</keyword>
<dbReference type="PROSITE" id="PS01153">
    <property type="entry name" value="NOL1_NOP2_SUN"/>
    <property type="match status" value="1"/>
</dbReference>
<feature type="active site" description="Nucleophile" evidence="6">
    <location>
        <position position="355"/>
    </location>
</feature>
<comment type="caution">
    <text evidence="6">Lacks conserved residue(s) required for the propagation of feature annotation.</text>
</comment>
<dbReference type="STRING" id="400055.SAMN04490243_0065"/>
<protein>
    <submittedName>
        <fullName evidence="8">16S rRNA (Cytosine967-C5)-methyltransferase</fullName>
    </submittedName>
</protein>
<comment type="similarity">
    <text evidence="1 6">Belongs to the class I-like SAM-binding methyltransferase superfamily. RsmB/NOP family.</text>
</comment>
<dbReference type="GO" id="GO:0003723">
    <property type="term" value="F:RNA binding"/>
    <property type="evidence" value="ECO:0007669"/>
    <property type="project" value="UniProtKB-UniRule"/>
</dbReference>
<keyword evidence="9" id="KW-1185">Reference proteome</keyword>
<dbReference type="PRINTS" id="PR02008">
    <property type="entry name" value="RCMTFAMILY"/>
</dbReference>
<dbReference type="PANTHER" id="PTHR22807">
    <property type="entry name" value="NOP2 YEAST -RELATED NOL1/NOP2/FMU SUN DOMAIN-CONTAINING"/>
    <property type="match status" value="1"/>
</dbReference>
<dbReference type="RefSeq" id="WP_092979771.1">
    <property type="nucleotide sequence ID" value="NZ_FOYQ01000001.1"/>
</dbReference>
<dbReference type="Gene3D" id="3.30.70.1170">
    <property type="entry name" value="Sun protein, domain 3"/>
    <property type="match status" value="1"/>
</dbReference>
<gene>
    <name evidence="8" type="ORF">SAMN04490243_0065</name>
</gene>
<dbReference type="Pfam" id="PF22458">
    <property type="entry name" value="RsmF-B_ferredox"/>
    <property type="match status" value="1"/>
</dbReference>
<feature type="binding site" evidence="6">
    <location>
        <position position="257"/>
    </location>
    <ligand>
        <name>S-adenosyl-L-methionine</name>
        <dbReference type="ChEBI" id="CHEBI:59789"/>
    </ligand>
</feature>
<evidence type="ECO:0000259" key="7">
    <source>
        <dbReference type="PROSITE" id="PS51686"/>
    </source>
</evidence>
<accession>A0A1I6FMY0</accession>
<dbReference type="InterPro" id="IPR018314">
    <property type="entry name" value="RsmB/NOL1/NOP2-like_CS"/>
</dbReference>
<evidence type="ECO:0000256" key="4">
    <source>
        <dbReference type="ARBA" id="ARBA00022691"/>
    </source>
</evidence>
<feature type="domain" description="SAM-dependent MTase RsmB/NOP-type" evidence="7">
    <location>
        <begin position="143"/>
        <end position="404"/>
    </location>
</feature>
<evidence type="ECO:0000256" key="3">
    <source>
        <dbReference type="ARBA" id="ARBA00022679"/>
    </source>
</evidence>
<evidence type="ECO:0000256" key="1">
    <source>
        <dbReference type="ARBA" id="ARBA00007494"/>
    </source>
</evidence>
<dbReference type="InterPro" id="IPR054728">
    <property type="entry name" value="RsmB-like_ferredoxin"/>
</dbReference>
<proteinExistence type="inferred from homology"/>
<keyword evidence="4 6" id="KW-0949">S-adenosyl-L-methionine</keyword>
<dbReference type="CDD" id="cd02440">
    <property type="entry name" value="AdoMet_MTases"/>
    <property type="match status" value="1"/>
</dbReference>
<dbReference type="PANTHER" id="PTHR22807:SF53">
    <property type="entry name" value="RIBOSOMAL RNA SMALL SUBUNIT METHYLTRANSFERASE B-RELATED"/>
    <property type="match status" value="1"/>
</dbReference>